<dbReference type="PANTHER" id="PTHR33309">
    <property type="entry name" value="KERATIN, ULTRA HIGH-SULFUR MATRIX PROTEIN-LIKE"/>
    <property type="match status" value="1"/>
</dbReference>
<protein>
    <submittedName>
        <fullName evidence="1">Uncharacterized protein</fullName>
    </submittedName>
</protein>
<gene>
    <name evidence="1" type="ORF">PACLA_8A000926</name>
</gene>
<sequence>TLVSGEKRRNKSATQQSAPKFDIAKLLQSKNGAKNPEVRQPEVAAATVTNGIKINSPPMKWSEAHDVHFLKEMMYFEPWLHKKGSSERGEAWANLATRLGKCDELKFRVTQRSLRDRYLPLERRYKKNVVEEEKSSGISPEFTELDQLMEDI</sequence>
<dbReference type="EMBL" id="CACRXK020036270">
    <property type="protein sequence ID" value="CAB4044799.1"/>
    <property type="molecule type" value="Genomic_DNA"/>
</dbReference>
<feature type="non-terminal residue" evidence="1">
    <location>
        <position position="152"/>
    </location>
</feature>
<dbReference type="OrthoDB" id="5981657at2759"/>
<evidence type="ECO:0000313" key="1">
    <source>
        <dbReference type="EMBL" id="CAB4044799.1"/>
    </source>
</evidence>
<reference evidence="1" key="1">
    <citation type="submission" date="2020-04" db="EMBL/GenBank/DDBJ databases">
        <authorList>
            <person name="Alioto T."/>
            <person name="Alioto T."/>
            <person name="Gomez Garrido J."/>
        </authorList>
    </citation>
    <scope>NUCLEOTIDE SEQUENCE</scope>
    <source>
        <strain evidence="1">A484AB</strain>
    </source>
</reference>
<feature type="non-terminal residue" evidence="1">
    <location>
        <position position="1"/>
    </location>
</feature>
<accession>A0A7D9MA91</accession>
<keyword evidence="2" id="KW-1185">Reference proteome</keyword>
<comment type="caution">
    <text evidence="1">The sequence shown here is derived from an EMBL/GenBank/DDBJ whole genome shotgun (WGS) entry which is preliminary data.</text>
</comment>
<dbReference type="AlphaFoldDB" id="A0A7D9MA91"/>
<organism evidence="1 2">
    <name type="scientific">Paramuricea clavata</name>
    <name type="common">Red gorgonian</name>
    <name type="synonym">Violescent sea-whip</name>
    <dbReference type="NCBI Taxonomy" id="317549"/>
    <lineage>
        <taxon>Eukaryota</taxon>
        <taxon>Metazoa</taxon>
        <taxon>Cnidaria</taxon>
        <taxon>Anthozoa</taxon>
        <taxon>Octocorallia</taxon>
        <taxon>Malacalcyonacea</taxon>
        <taxon>Plexauridae</taxon>
        <taxon>Paramuricea</taxon>
    </lineage>
</organism>
<dbReference type="PANTHER" id="PTHR33309:SF1">
    <property type="entry name" value="MYB_SANT-LIKE DNA-BINDING DOMAIN-CONTAINING PROTEIN"/>
    <property type="match status" value="1"/>
</dbReference>
<evidence type="ECO:0000313" key="2">
    <source>
        <dbReference type="Proteomes" id="UP001152795"/>
    </source>
</evidence>
<proteinExistence type="predicted"/>
<name>A0A7D9MA91_PARCT</name>
<dbReference type="Proteomes" id="UP001152795">
    <property type="component" value="Unassembled WGS sequence"/>
</dbReference>